<dbReference type="AlphaFoldDB" id="A0A8H6HPG5"/>
<dbReference type="Proteomes" id="UP000521943">
    <property type="component" value="Unassembled WGS sequence"/>
</dbReference>
<gene>
    <name evidence="2" type="ORF">DFP72DRAFT_910653</name>
</gene>
<accession>A0A8H6HPG5</accession>
<feature type="compositionally biased region" description="Basic and acidic residues" evidence="1">
    <location>
        <begin position="63"/>
        <end position="82"/>
    </location>
</feature>
<reference evidence="2 3" key="1">
    <citation type="submission" date="2020-07" db="EMBL/GenBank/DDBJ databases">
        <title>Comparative genomics of pyrophilous fungi reveals a link between fire events and developmental genes.</title>
        <authorList>
            <consortium name="DOE Joint Genome Institute"/>
            <person name="Steindorff A.S."/>
            <person name="Carver A."/>
            <person name="Calhoun S."/>
            <person name="Stillman K."/>
            <person name="Liu H."/>
            <person name="Lipzen A."/>
            <person name="Pangilinan J."/>
            <person name="Labutti K."/>
            <person name="Bruns T.D."/>
            <person name="Grigoriev I.V."/>
        </authorList>
    </citation>
    <scope>NUCLEOTIDE SEQUENCE [LARGE SCALE GENOMIC DNA]</scope>
    <source>
        <strain evidence="2 3">CBS 144469</strain>
    </source>
</reference>
<name>A0A8H6HPG5_9AGAR</name>
<proteinExistence type="predicted"/>
<protein>
    <submittedName>
        <fullName evidence="2">Uncharacterized protein</fullName>
    </submittedName>
</protein>
<comment type="caution">
    <text evidence="2">The sequence shown here is derived from an EMBL/GenBank/DDBJ whole genome shotgun (WGS) entry which is preliminary data.</text>
</comment>
<evidence type="ECO:0000256" key="1">
    <source>
        <dbReference type="SAM" id="MobiDB-lite"/>
    </source>
</evidence>
<dbReference type="EMBL" id="JACGCI010000057">
    <property type="protein sequence ID" value="KAF6750295.1"/>
    <property type="molecule type" value="Genomic_DNA"/>
</dbReference>
<feature type="region of interest" description="Disordered" evidence="1">
    <location>
        <begin position="63"/>
        <end position="103"/>
    </location>
</feature>
<evidence type="ECO:0000313" key="3">
    <source>
        <dbReference type="Proteomes" id="UP000521943"/>
    </source>
</evidence>
<keyword evidence="3" id="KW-1185">Reference proteome</keyword>
<organism evidence="2 3">
    <name type="scientific">Ephemerocybe angulata</name>
    <dbReference type="NCBI Taxonomy" id="980116"/>
    <lineage>
        <taxon>Eukaryota</taxon>
        <taxon>Fungi</taxon>
        <taxon>Dikarya</taxon>
        <taxon>Basidiomycota</taxon>
        <taxon>Agaricomycotina</taxon>
        <taxon>Agaricomycetes</taxon>
        <taxon>Agaricomycetidae</taxon>
        <taxon>Agaricales</taxon>
        <taxon>Agaricineae</taxon>
        <taxon>Psathyrellaceae</taxon>
        <taxon>Ephemerocybe</taxon>
    </lineage>
</organism>
<evidence type="ECO:0000313" key="2">
    <source>
        <dbReference type="EMBL" id="KAF6750295.1"/>
    </source>
</evidence>
<sequence>MRERSRHRVASCADSCSAAAHNDSDLCFWLRLRRPSIPRGATLLSAAHIRRIEMLEPKRHIERPHPRQRQCKTEAGGERDGGKLQGRGVRGRSKWQRTRGSEWSRDFEGANQSSWARERRARAANGSSCMRRRWQTGRWWWERTRCPRRQIAGVKGSDLAPVSSPNGVLMSSPTGLNSIVLLVTVDTST</sequence>